<evidence type="ECO:0000256" key="5">
    <source>
        <dbReference type="SAM" id="MobiDB-lite"/>
    </source>
</evidence>
<evidence type="ECO:0000256" key="1">
    <source>
        <dbReference type="ARBA" id="ARBA00022723"/>
    </source>
</evidence>
<proteinExistence type="predicted"/>
<feature type="compositionally biased region" description="Low complexity" evidence="5">
    <location>
        <begin position="559"/>
        <end position="571"/>
    </location>
</feature>
<evidence type="ECO:0000259" key="6">
    <source>
        <dbReference type="PROSITE" id="PS50966"/>
    </source>
</evidence>
<evidence type="ECO:0000256" key="3">
    <source>
        <dbReference type="ARBA" id="ARBA00022833"/>
    </source>
</evidence>
<dbReference type="InterPro" id="IPR006564">
    <property type="entry name" value="Znf_PMZ"/>
</dbReference>
<keyword evidence="2 4" id="KW-0863">Zinc-finger</keyword>
<keyword evidence="3" id="KW-0862">Zinc</keyword>
<dbReference type="PROSITE" id="PS50966">
    <property type="entry name" value="ZF_SWIM"/>
    <property type="match status" value="1"/>
</dbReference>
<organism evidence="7 8">
    <name type="scientific">Pythium oligandrum</name>
    <name type="common">Mycoparasitic fungus</name>
    <dbReference type="NCBI Taxonomy" id="41045"/>
    <lineage>
        <taxon>Eukaryota</taxon>
        <taxon>Sar</taxon>
        <taxon>Stramenopiles</taxon>
        <taxon>Oomycota</taxon>
        <taxon>Peronosporomycetes</taxon>
        <taxon>Pythiales</taxon>
        <taxon>Pythiaceae</taxon>
        <taxon>Pythium</taxon>
    </lineage>
</organism>
<accession>A0A8K1C4B0</accession>
<name>A0A8K1C4B0_PYTOL</name>
<dbReference type="EMBL" id="SPLM01000146">
    <property type="protein sequence ID" value="TMW56150.1"/>
    <property type="molecule type" value="Genomic_DNA"/>
</dbReference>
<sequence>MELVKGMNFATGKDALYAVQDYALRHNKRVRVGSRGGKHRRVVCTSDACPFFVQLYQHHSKTDTSWYLSSMNVAHADHCTSTGKPTQRQLLQMDRFRDAVLTKPQTSAATLALQVENEQGNPLAVNLRTIYRAKEALRSSFVDKRSLAYRKIPSLLRVFASLNDGSYTDHAVSADGSFVRAFVACGVFSRSMEHHQQILGFECVETTEDSHGVRDRGVHMYLFGKDGNMKTLLLAAAVCPELSREHLHWFFKCVEASGVNFRQCPIICAMDPRLMAIIGVELGATIRFCTKYIIETELVQISGFGPNHHALVWDLQASETEEEYESRLKVIRTSCGNHVEQFLRLLPMERWVVAGNVDKIALYGCRTRNLTEPQRDSDGRTDLVERLRSKLPHDFLEAVMESWLKDAFERSDAYSKWIQNGLKITVGAQELYDDQCKNVSDYTVGRASPSIAFVSQADKPQSSRRRVDLSTNSCSCGFIHQHGIPCRHMIAVLLLCEQMDSIANRFATAYFVSSYGAAFNNKYVELPLNSNLRESDTCLPPRTRQRAQESRSPPPQDESPGAPESSSSPPRSSKRTHDDVDGATETQARPKTHRCRLCKGSGHNARSCGARPHVDAQTPSSSTSIDARVATAAINIMHPCF</sequence>
<dbReference type="PANTHER" id="PTHR31973">
    <property type="entry name" value="POLYPROTEIN, PUTATIVE-RELATED"/>
    <property type="match status" value="1"/>
</dbReference>
<evidence type="ECO:0000313" key="8">
    <source>
        <dbReference type="Proteomes" id="UP000794436"/>
    </source>
</evidence>
<dbReference type="GO" id="GO:0008270">
    <property type="term" value="F:zinc ion binding"/>
    <property type="evidence" value="ECO:0007669"/>
    <property type="project" value="UniProtKB-KW"/>
</dbReference>
<dbReference type="AlphaFoldDB" id="A0A8K1C4B0"/>
<comment type="caution">
    <text evidence="7">The sequence shown here is derived from an EMBL/GenBank/DDBJ whole genome shotgun (WGS) entry which is preliminary data.</text>
</comment>
<evidence type="ECO:0000256" key="4">
    <source>
        <dbReference type="PROSITE-ProRule" id="PRU00325"/>
    </source>
</evidence>
<reference evidence="7" key="1">
    <citation type="submission" date="2019-03" db="EMBL/GenBank/DDBJ databases">
        <title>Long read genome sequence of the mycoparasitic Pythium oligandrum ATCC 38472 isolated from sugarbeet rhizosphere.</title>
        <authorList>
            <person name="Gaulin E."/>
        </authorList>
    </citation>
    <scope>NUCLEOTIDE SEQUENCE</scope>
    <source>
        <strain evidence="7">ATCC 38472_TT</strain>
    </source>
</reference>
<feature type="region of interest" description="Disordered" evidence="5">
    <location>
        <begin position="533"/>
        <end position="622"/>
    </location>
</feature>
<dbReference type="OrthoDB" id="165010at2759"/>
<dbReference type="Proteomes" id="UP000794436">
    <property type="component" value="Unassembled WGS sequence"/>
</dbReference>
<feature type="domain" description="SWIM-type" evidence="6">
    <location>
        <begin position="465"/>
        <end position="497"/>
    </location>
</feature>
<dbReference type="SMART" id="SM00575">
    <property type="entry name" value="ZnF_PMZ"/>
    <property type="match status" value="1"/>
</dbReference>
<gene>
    <name evidence="7" type="ORF">Poli38472_008798</name>
</gene>
<dbReference type="InterPro" id="IPR007527">
    <property type="entry name" value="Znf_SWIM"/>
</dbReference>
<protein>
    <recommendedName>
        <fullName evidence="6">SWIM-type domain-containing protein</fullName>
    </recommendedName>
</protein>
<keyword evidence="8" id="KW-1185">Reference proteome</keyword>
<dbReference type="PANTHER" id="PTHR31973:SF187">
    <property type="entry name" value="MUTATOR TRANSPOSASE MUDRA PROTEIN"/>
    <property type="match status" value="1"/>
</dbReference>
<dbReference type="Pfam" id="PF04434">
    <property type="entry name" value="SWIM"/>
    <property type="match status" value="1"/>
</dbReference>
<evidence type="ECO:0000256" key="2">
    <source>
        <dbReference type="ARBA" id="ARBA00022771"/>
    </source>
</evidence>
<evidence type="ECO:0000313" key="7">
    <source>
        <dbReference type="EMBL" id="TMW56150.1"/>
    </source>
</evidence>
<keyword evidence="1" id="KW-0479">Metal-binding</keyword>